<dbReference type="PATRIC" id="fig|1422.17.peg.1197"/>
<name>A0A150NEP8_GEOSE</name>
<gene>
    <name evidence="5" type="ORF">B4109_0806</name>
    <name evidence="6" type="ORF">B4114_0804</name>
    <name evidence="4" type="ORF">GS8_233</name>
</gene>
<dbReference type="EMBL" id="LQYV01000144">
    <property type="protein sequence ID" value="KYD20794.1"/>
    <property type="molecule type" value="Genomic_DNA"/>
</dbReference>
<sequence length="284" mass="31307">MRQNYDRVKNRKRGGKDSVFGAHDDHEFEGKRRKVKMRRQVGFAFAVVLLGMMIMVACTNHNKKAETPAVLDVKIDAPDHIDLNKPTKLACVVTYGGEKVDDASEVKFEVWKHGSSEREMLEAKHDGDGRYSVEKTFTQAGTYSVVAHVTARDMHNMPKKDIVAGNPEQAATADGASENSQGSAEEHHHGTVAISLSSRSFEAGKPAALTVRLSKDGRPLTGATVRFEIWQADNKHEFVDAKEKGNGEYEAMAMFANKGTYSVKVHVEGSGGLHEHQVEHVTVH</sequence>
<evidence type="ECO:0000313" key="9">
    <source>
        <dbReference type="Proteomes" id="UP000773850"/>
    </source>
</evidence>
<dbReference type="EMBL" id="LUCS01000009">
    <property type="protein sequence ID" value="KAF6511934.1"/>
    <property type="molecule type" value="Genomic_DNA"/>
</dbReference>
<evidence type="ECO:0000313" key="4">
    <source>
        <dbReference type="EMBL" id="KAF6511934.1"/>
    </source>
</evidence>
<evidence type="ECO:0000256" key="2">
    <source>
        <dbReference type="SAM" id="Phobius"/>
    </source>
</evidence>
<dbReference type="Proteomes" id="UP000075424">
    <property type="component" value="Unassembled WGS sequence"/>
</dbReference>
<dbReference type="Gene3D" id="2.60.40.10">
    <property type="entry name" value="Immunoglobulins"/>
    <property type="match status" value="1"/>
</dbReference>
<dbReference type="Proteomes" id="UP000773850">
    <property type="component" value="Unassembled WGS sequence"/>
</dbReference>
<protein>
    <recommendedName>
        <fullName evidence="3">YtkA-like domain-containing protein</fullName>
    </recommendedName>
</protein>
<feature type="transmembrane region" description="Helical" evidence="2">
    <location>
        <begin position="41"/>
        <end position="57"/>
    </location>
</feature>
<evidence type="ECO:0000256" key="1">
    <source>
        <dbReference type="SAM" id="MobiDB-lite"/>
    </source>
</evidence>
<dbReference type="InterPro" id="IPR013783">
    <property type="entry name" value="Ig-like_fold"/>
</dbReference>
<dbReference type="InterPro" id="IPR032693">
    <property type="entry name" value="YtkA-like_dom"/>
</dbReference>
<dbReference type="AlphaFoldDB" id="A0A150NEP8"/>
<keyword evidence="2" id="KW-0472">Membrane</keyword>
<organism evidence="6 8">
    <name type="scientific">Geobacillus stearothermophilus</name>
    <name type="common">Bacillus stearothermophilus</name>
    <dbReference type="NCBI Taxonomy" id="1422"/>
    <lineage>
        <taxon>Bacteria</taxon>
        <taxon>Bacillati</taxon>
        <taxon>Bacillota</taxon>
        <taxon>Bacilli</taxon>
        <taxon>Bacillales</taxon>
        <taxon>Anoxybacillaceae</taxon>
        <taxon>Geobacillus</taxon>
    </lineage>
</organism>
<evidence type="ECO:0000313" key="7">
    <source>
        <dbReference type="Proteomes" id="UP000075424"/>
    </source>
</evidence>
<dbReference type="Proteomes" id="UP000075517">
    <property type="component" value="Unassembled WGS sequence"/>
</dbReference>
<keyword evidence="2" id="KW-0812">Transmembrane</keyword>
<reference evidence="4 9" key="2">
    <citation type="submission" date="2016-03" db="EMBL/GenBank/DDBJ databases">
        <title>Spore heat resistance.</title>
        <authorList>
            <person name="Boekhorst J."/>
            <person name="Berendsen E.M."/>
            <person name="Wells-Bennik M.H."/>
            <person name="Kuipers O.P."/>
        </authorList>
    </citation>
    <scope>NUCLEOTIDE SEQUENCE [LARGE SCALE GENOMIC DNA]</scope>
    <source>
        <strain evidence="4 9">GS8</strain>
    </source>
</reference>
<proteinExistence type="predicted"/>
<feature type="region of interest" description="Disordered" evidence="1">
    <location>
        <begin position="168"/>
        <end position="191"/>
    </location>
</feature>
<evidence type="ECO:0000313" key="5">
    <source>
        <dbReference type="EMBL" id="KYD20794.1"/>
    </source>
</evidence>
<keyword evidence="9" id="KW-1185">Reference proteome</keyword>
<accession>A0A150NEP8</accession>
<evidence type="ECO:0000259" key="3">
    <source>
        <dbReference type="Pfam" id="PF13115"/>
    </source>
</evidence>
<reference evidence="7 8" key="1">
    <citation type="submission" date="2016-01" db="EMBL/GenBank/DDBJ databases">
        <title>Draft Genome Sequences of Seven Thermophilic Sporeformers Isolated from Foods.</title>
        <authorList>
            <person name="Berendsen E.M."/>
            <person name="Wells-Bennik M.H."/>
            <person name="Krawcyk A.O."/>
            <person name="De Jong A."/>
            <person name="Holsappel S."/>
            <person name="Eijlander R.T."/>
            <person name="Kuipers O.P."/>
        </authorList>
    </citation>
    <scope>NUCLEOTIDE SEQUENCE [LARGE SCALE GENOMIC DNA]</scope>
    <source>
        <strain evidence="5 7">B4109</strain>
        <strain evidence="6 8">B4114</strain>
    </source>
</reference>
<feature type="region of interest" description="Disordered" evidence="1">
    <location>
        <begin position="1"/>
        <end position="23"/>
    </location>
</feature>
<feature type="domain" description="YtkA-like" evidence="3">
    <location>
        <begin position="192"/>
        <end position="266"/>
    </location>
</feature>
<dbReference type="EMBL" id="LQYY01000012">
    <property type="protein sequence ID" value="KYD35173.1"/>
    <property type="molecule type" value="Genomic_DNA"/>
</dbReference>
<evidence type="ECO:0000313" key="8">
    <source>
        <dbReference type="Proteomes" id="UP000075517"/>
    </source>
</evidence>
<keyword evidence="2" id="KW-1133">Transmembrane helix</keyword>
<feature type="domain" description="YtkA-like" evidence="3">
    <location>
        <begin position="69"/>
        <end position="146"/>
    </location>
</feature>
<dbReference type="Pfam" id="PF13115">
    <property type="entry name" value="YtkA"/>
    <property type="match status" value="2"/>
</dbReference>
<evidence type="ECO:0000313" key="6">
    <source>
        <dbReference type="EMBL" id="KYD35173.1"/>
    </source>
</evidence>
<comment type="caution">
    <text evidence="6">The sequence shown here is derived from an EMBL/GenBank/DDBJ whole genome shotgun (WGS) entry which is preliminary data.</text>
</comment>